<dbReference type="PANTHER" id="PTHR15052:SF2">
    <property type="entry name" value="GENERAL TRANSCRIPTION FACTOR 3C POLYPEPTIDE 2"/>
    <property type="match status" value="1"/>
</dbReference>
<dbReference type="InterPro" id="IPR036322">
    <property type="entry name" value="WD40_repeat_dom_sf"/>
</dbReference>
<evidence type="ECO:0000256" key="2">
    <source>
        <dbReference type="ARBA" id="ARBA00023163"/>
    </source>
</evidence>
<reference evidence="5" key="1">
    <citation type="submission" date="2022-07" db="EMBL/GenBank/DDBJ databases">
        <title>Genome Sequence of Physisporinus lineatus.</title>
        <authorList>
            <person name="Buettner E."/>
        </authorList>
    </citation>
    <scope>NUCLEOTIDE SEQUENCE</scope>
    <source>
        <strain evidence="5">VT162</strain>
    </source>
</reference>
<evidence type="ECO:0000313" key="5">
    <source>
        <dbReference type="EMBL" id="KAJ3479501.1"/>
    </source>
</evidence>
<dbReference type="GO" id="GO:0000127">
    <property type="term" value="C:transcription factor TFIIIC complex"/>
    <property type="evidence" value="ECO:0007669"/>
    <property type="project" value="TreeGrafter"/>
</dbReference>
<evidence type="ECO:0000313" key="6">
    <source>
        <dbReference type="Proteomes" id="UP001212997"/>
    </source>
</evidence>
<dbReference type="Proteomes" id="UP001212997">
    <property type="component" value="Unassembled WGS sequence"/>
</dbReference>
<feature type="compositionally biased region" description="Basic residues" evidence="4">
    <location>
        <begin position="69"/>
        <end position="81"/>
    </location>
</feature>
<keyword evidence="2" id="KW-0804">Transcription</keyword>
<dbReference type="GO" id="GO:0005634">
    <property type="term" value="C:nucleus"/>
    <property type="evidence" value="ECO:0007669"/>
    <property type="project" value="UniProtKB-SubCell"/>
</dbReference>
<feature type="compositionally biased region" description="Acidic residues" evidence="4">
    <location>
        <begin position="35"/>
        <end position="49"/>
    </location>
</feature>
<sequence>MVRELRKRKSRPNYASLDDEDAPEPGPSHQAGSDFELDRDAEAEDDNEDVQMSIDQQSDDEIPRTPSRPSRKTPAGKKKAKSVISTPGPRQASQTISTPSIHHRHRALPIYKRRENVERLSSRPELFRHAEIVSTNSGSSNGTILDRVGKAWGYNVGSGPLWDLMEDRGWYKEAGCGVINEQEASRRPRVYQDVKIVGDLGILSRESVIPCRNSRYLLTLVNREATPYLPTGPPLCCSFGPISGQTQVYVGMFDTVKIGSHVFLLQDGFSRLKKKNAQTHSFPIAVPMSSMPGLQCGASTGARYFLKIEIYLAVGPTSSASHTLAIGSPKKRPIPACIQIWSLSPSGGSDSGTMTCEMVLCIESGCAHELRWCPLPSHDPFQQWSGANESVRKLGLLAGTFEDGSLSIFVVPDPDDIATRADPSRDPSGPLFGRFLTDPIPTFSKYAQPEVKLPDPIIRIELENTACWSLDWANSEVIGIGCTNGYIAVYDIRRALHLKQNNTAEKILPTHYIPVHQSAIRSVSWIRVPTLSNTGEQTADNPTVITSGGYDGMECVTDTREGAANALGRTRDVVNSICYAAYCGGPVTIDQENTVKAYSLAPSMLGRGHKILEGDGPVWDINASDYHPQLVVGGVDGSCMTTNTMRSTRRGGKVPFFVHKIYQLDYSRNKKEYRMLEHFLPTETQDRPTATKANKILPIGTGAWPPEVGIQRVVWNNGNGLAGAPLLASATGSGLCRVDWLLGKWLNDRIPYNGVEGIRQDVEVKDAVDDDSD</sequence>
<name>A0AAD5UYJ7_9APHY</name>
<gene>
    <name evidence="5" type="ORF">NLI96_g9021</name>
</gene>
<dbReference type="InterPro" id="IPR015943">
    <property type="entry name" value="WD40/YVTN_repeat-like_dom_sf"/>
</dbReference>
<keyword evidence="3" id="KW-0539">Nucleus</keyword>
<evidence type="ECO:0000256" key="4">
    <source>
        <dbReference type="SAM" id="MobiDB-lite"/>
    </source>
</evidence>
<dbReference type="EMBL" id="JANAWD010000435">
    <property type="protein sequence ID" value="KAJ3479501.1"/>
    <property type="molecule type" value="Genomic_DNA"/>
</dbReference>
<protein>
    <submittedName>
        <fullName evidence="5">Uncharacterized protein</fullName>
    </submittedName>
</protein>
<dbReference type="AlphaFoldDB" id="A0AAD5UYJ7"/>
<evidence type="ECO:0000256" key="1">
    <source>
        <dbReference type="ARBA" id="ARBA00004123"/>
    </source>
</evidence>
<dbReference type="SUPFAM" id="SSF50978">
    <property type="entry name" value="WD40 repeat-like"/>
    <property type="match status" value="1"/>
</dbReference>
<feature type="compositionally biased region" description="Basic residues" evidence="4">
    <location>
        <begin position="1"/>
        <end position="11"/>
    </location>
</feature>
<dbReference type="PANTHER" id="PTHR15052">
    <property type="entry name" value="RNA POLYMERASE III TRANSCRIPTION INITIATION FACTOR COMPLEX SUBUNIT"/>
    <property type="match status" value="1"/>
</dbReference>
<comment type="caution">
    <text evidence="5">The sequence shown here is derived from an EMBL/GenBank/DDBJ whole genome shotgun (WGS) entry which is preliminary data.</text>
</comment>
<accession>A0AAD5UYJ7</accession>
<dbReference type="GO" id="GO:0006383">
    <property type="term" value="P:transcription by RNA polymerase III"/>
    <property type="evidence" value="ECO:0007669"/>
    <property type="project" value="TreeGrafter"/>
</dbReference>
<comment type="subcellular location">
    <subcellularLocation>
        <location evidence="1">Nucleus</location>
    </subcellularLocation>
</comment>
<proteinExistence type="predicted"/>
<feature type="region of interest" description="Disordered" evidence="4">
    <location>
        <begin position="1"/>
        <end position="104"/>
    </location>
</feature>
<dbReference type="InterPro" id="IPR052416">
    <property type="entry name" value="GTF3C_component"/>
</dbReference>
<evidence type="ECO:0000256" key="3">
    <source>
        <dbReference type="ARBA" id="ARBA00023242"/>
    </source>
</evidence>
<feature type="compositionally biased region" description="Polar residues" evidence="4">
    <location>
        <begin position="91"/>
        <end position="100"/>
    </location>
</feature>
<dbReference type="Gene3D" id="2.130.10.10">
    <property type="entry name" value="YVTN repeat-like/Quinoprotein amine dehydrogenase"/>
    <property type="match status" value="1"/>
</dbReference>
<keyword evidence="6" id="KW-1185">Reference proteome</keyword>
<organism evidence="5 6">
    <name type="scientific">Meripilus lineatus</name>
    <dbReference type="NCBI Taxonomy" id="2056292"/>
    <lineage>
        <taxon>Eukaryota</taxon>
        <taxon>Fungi</taxon>
        <taxon>Dikarya</taxon>
        <taxon>Basidiomycota</taxon>
        <taxon>Agaricomycotina</taxon>
        <taxon>Agaricomycetes</taxon>
        <taxon>Polyporales</taxon>
        <taxon>Meripilaceae</taxon>
        <taxon>Meripilus</taxon>
    </lineage>
</organism>